<dbReference type="InterPro" id="IPR009097">
    <property type="entry name" value="Cyclic_Pdiesterase"/>
</dbReference>
<dbReference type="HAMAP" id="MF_01940">
    <property type="entry name" value="RNA_CPDase"/>
    <property type="match status" value="1"/>
</dbReference>
<proteinExistence type="inferred from homology"/>
<feature type="short sequence motif" description="HXTX 1" evidence="2">
    <location>
        <begin position="43"/>
        <end position="46"/>
    </location>
</feature>
<gene>
    <name evidence="3" type="primary">thpR</name>
    <name evidence="3" type="ORF">FOJ82_02395</name>
</gene>
<dbReference type="GO" id="GO:0008664">
    <property type="term" value="F:RNA 2',3'-cyclic 3'-phosphodiesterase activity"/>
    <property type="evidence" value="ECO:0007669"/>
    <property type="project" value="UniProtKB-EC"/>
</dbReference>
<comment type="catalytic activity">
    <reaction evidence="2">
        <text>a 3'-end 2',3'-cyclophospho-ribonucleotide-RNA + H2O = a 3'-end 2'-phospho-ribonucleotide-RNA + H(+)</text>
        <dbReference type="Rhea" id="RHEA:11828"/>
        <dbReference type="Rhea" id="RHEA-COMP:10464"/>
        <dbReference type="Rhea" id="RHEA-COMP:17353"/>
        <dbReference type="ChEBI" id="CHEBI:15377"/>
        <dbReference type="ChEBI" id="CHEBI:15378"/>
        <dbReference type="ChEBI" id="CHEBI:83064"/>
        <dbReference type="ChEBI" id="CHEBI:173113"/>
        <dbReference type="EC" id="3.1.4.58"/>
    </reaction>
</comment>
<dbReference type="AlphaFoldDB" id="A0A553K4W3"/>
<evidence type="ECO:0000256" key="1">
    <source>
        <dbReference type="ARBA" id="ARBA00022801"/>
    </source>
</evidence>
<organism evidence="3 4">
    <name type="scientific">Tessaracoccus rhinocerotis</name>
    <dbReference type="NCBI Taxonomy" id="1689449"/>
    <lineage>
        <taxon>Bacteria</taxon>
        <taxon>Bacillati</taxon>
        <taxon>Actinomycetota</taxon>
        <taxon>Actinomycetes</taxon>
        <taxon>Propionibacteriales</taxon>
        <taxon>Propionibacteriaceae</taxon>
        <taxon>Tessaracoccus</taxon>
    </lineage>
</organism>
<comment type="caution">
    <text evidence="3">The sequence shown here is derived from an EMBL/GenBank/DDBJ whole genome shotgun (WGS) entry which is preliminary data.</text>
</comment>
<feature type="active site" description="Proton donor" evidence="2">
    <location>
        <position position="43"/>
    </location>
</feature>
<dbReference type="Proteomes" id="UP000317638">
    <property type="component" value="Unassembled WGS sequence"/>
</dbReference>
<evidence type="ECO:0000313" key="4">
    <source>
        <dbReference type="Proteomes" id="UP000317638"/>
    </source>
</evidence>
<accession>A0A553K4W3</accession>
<comment type="similarity">
    <text evidence="2">Belongs to the 2H phosphoesterase superfamily. ThpR family.</text>
</comment>
<protein>
    <recommendedName>
        <fullName evidence="2">RNA 2',3'-cyclic phosphodiesterase</fullName>
        <shortName evidence="2">RNA 2',3'-CPDase</shortName>
        <ecNumber evidence="2">3.1.4.58</ecNumber>
    </recommendedName>
</protein>
<feature type="active site" description="Proton acceptor" evidence="2">
    <location>
        <position position="130"/>
    </location>
</feature>
<sequence length="186" mass="20364">MGARLFTAVLPPEPVVADLGRHLEPRREAGIEYWRWTRPEGWHLTTAFMASVSDTALDLLVENLAGAMARSSPFDVGVAGALCFPNPARARVLAMSVEEGHEQLAALATSCRGAATRAGASPDGSRFRGHLTLARARRPFDATKWFHVVDSFPGWTWRVTEVALVQSHMADPGNRYEVLERFPLGA</sequence>
<dbReference type="Gene3D" id="3.90.1140.10">
    <property type="entry name" value="Cyclic phosphodiesterase"/>
    <property type="match status" value="1"/>
</dbReference>
<evidence type="ECO:0000256" key="2">
    <source>
        <dbReference type="HAMAP-Rule" id="MF_01940"/>
    </source>
</evidence>
<dbReference type="RefSeq" id="WP_143936836.1">
    <property type="nucleotide sequence ID" value="NZ_VKKG01000001.1"/>
</dbReference>
<dbReference type="PANTHER" id="PTHR35561:SF1">
    <property type="entry name" value="RNA 2',3'-CYCLIC PHOSPHODIESTERASE"/>
    <property type="match status" value="1"/>
</dbReference>
<comment type="function">
    <text evidence="2">Hydrolyzes RNA 2',3'-cyclic phosphodiester to an RNA 2'-phosphomonoester.</text>
</comment>
<dbReference type="EC" id="3.1.4.58" evidence="2"/>
<dbReference type="EMBL" id="VKKG01000001">
    <property type="protein sequence ID" value="TRY19749.1"/>
    <property type="molecule type" value="Genomic_DNA"/>
</dbReference>
<evidence type="ECO:0000313" key="3">
    <source>
        <dbReference type="EMBL" id="TRY19749.1"/>
    </source>
</evidence>
<keyword evidence="4" id="KW-1185">Reference proteome</keyword>
<dbReference type="SUPFAM" id="SSF55144">
    <property type="entry name" value="LigT-like"/>
    <property type="match status" value="1"/>
</dbReference>
<dbReference type="NCBIfam" id="TIGR02258">
    <property type="entry name" value="2_5_ligase"/>
    <property type="match status" value="1"/>
</dbReference>
<dbReference type="InterPro" id="IPR004175">
    <property type="entry name" value="RNA_CPDase"/>
</dbReference>
<reference evidence="3 4" key="1">
    <citation type="submission" date="2019-07" db="EMBL/GenBank/DDBJ databases">
        <authorList>
            <person name="Zhou L.-Y."/>
        </authorList>
    </citation>
    <scope>NUCLEOTIDE SEQUENCE [LARGE SCALE GENOMIC DNA]</scope>
    <source>
        <strain evidence="3 4">YIM 101269</strain>
    </source>
</reference>
<keyword evidence="1 2" id="KW-0378">Hydrolase</keyword>
<dbReference type="Pfam" id="PF13563">
    <property type="entry name" value="2_5_RNA_ligase2"/>
    <property type="match status" value="1"/>
</dbReference>
<dbReference type="OrthoDB" id="9787070at2"/>
<dbReference type="PANTHER" id="PTHR35561">
    <property type="entry name" value="RNA 2',3'-CYCLIC PHOSPHODIESTERASE"/>
    <property type="match status" value="1"/>
</dbReference>
<dbReference type="GO" id="GO:0004113">
    <property type="term" value="F:2',3'-cyclic-nucleotide 3'-phosphodiesterase activity"/>
    <property type="evidence" value="ECO:0007669"/>
    <property type="project" value="InterPro"/>
</dbReference>
<name>A0A553K4W3_9ACTN</name>
<feature type="short sequence motif" description="HXTX 2" evidence="2">
    <location>
        <begin position="130"/>
        <end position="133"/>
    </location>
</feature>